<accession>A0A4Z0V845</accession>
<dbReference type="RefSeq" id="WP_135470082.1">
    <property type="nucleotide sequence ID" value="NZ_CASJDB010000020.1"/>
</dbReference>
<dbReference type="InterPro" id="IPR013190">
    <property type="entry name" value="GH98_C"/>
</dbReference>
<dbReference type="InterPro" id="IPR032149">
    <property type="entry name" value="DUF4988"/>
</dbReference>
<feature type="signal peptide" evidence="1">
    <location>
        <begin position="1"/>
        <end position="23"/>
    </location>
</feature>
<dbReference type="PROSITE" id="PS51257">
    <property type="entry name" value="PROKAR_LIPOPROTEIN"/>
    <property type="match status" value="1"/>
</dbReference>
<dbReference type="Pfam" id="PF08307">
    <property type="entry name" value="Glyco_hydro_98C"/>
    <property type="match status" value="1"/>
</dbReference>
<dbReference type="GO" id="GO:0005975">
    <property type="term" value="P:carbohydrate metabolic process"/>
    <property type="evidence" value="ECO:0007669"/>
    <property type="project" value="InterPro"/>
</dbReference>
<dbReference type="Proteomes" id="UP000297635">
    <property type="component" value="Unassembled WGS sequence"/>
</dbReference>
<dbReference type="PROSITE" id="PS51175">
    <property type="entry name" value="CBM6"/>
    <property type="match status" value="1"/>
</dbReference>
<dbReference type="Gene3D" id="2.60.120.260">
    <property type="entry name" value="Galactose-binding domain-like"/>
    <property type="match status" value="1"/>
</dbReference>
<comment type="caution">
    <text evidence="3">The sequence shown here is derived from an EMBL/GenBank/DDBJ whole genome shotgun (WGS) entry which is preliminary data.</text>
</comment>
<dbReference type="InterPro" id="IPR013191">
    <property type="entry name" value="GH98_central"/>
</dbReference>
<reference evidence="3 4" key="1">
    <citation type="submission" date="2019-02" db="EMBL/GenBank/DDBJ databases">
        <title>Isolation and identification of novel species under the genus Muribaculum.</title>
        <authorList>
            <person name="Miyake S."/>
            <person name="Ding Y."/>
            <person name="Low A."/>
            <person name="Soh M."/>
            <person name="Seedorf H."/>
        </authorList>
    </citation>
    <scope>NUCLEOTIDE SEQUENCE [LARGE SCALE GENOMIC DNA]</scope>
    <source>
        <strain evidence="3 4">TLL-A3</strain>
    </source>
</reference>
<proteinExistence type="predicted"/>
<keyword evidence="4" id="KW-1185">Reference proteome</keyword>
<dbReference type="GeneID" id="82148500"/>
<protein>
    <submittedName>
        <fullName evidence="3">Glycosyl hydrolase family 98</fullName>
    </submittedName>
</protein>
<dbReference type="Pfam" id="PF08306">
    <property type="entry name" value="Glyco_hydro_98M"/>
    <property type="match status" value="1"/>
</dbReference>
<keyword evidence="3" id="KW-0378">Hydrolase</keyword>
<dbReference type="InterPro" id="IPR008979">
    <property type="entry name" value="Galactose-bd-like_sf"/>
</dbReference>
<organism evidence="3 4">
    <name type="scientific">Duncaniella freteri</name>
    <dbReference type="NCBI Taxonomy" id="2530391"/>
    <lineage>
        <taxon>Bacteria</taxon>
        <taxon>Pseudomonadati</taxon>
        <taxon>Bacteroidota</taxon>
        <taxon>Bacteroidia</taxon>
        <taxon>Bacteroidales</taxon>
        <taxon>Muribaculaceae</taxon>
        <taxon>Duncaniella</taxon>
    </lineage>
</organism>
<keyword evidence="1" id="KW-0732">Signal</keyword>
<dbReference type="Gene3D" id="2.60.220.10">
    <property type="entry name" value="Polysaccharide lyase family 8-like, C-terminal"/>
    <property type="match status" value="1"/>
</dbReference>
<evidence type="ECO:0000313" key="3">
    <source>
        <dbReference type="EMBL" id="TGG39490.1"/>
    </source>
</evidence>
<dbReference type="AlphaFoldDB" id="A0A4Z0V845"/>
<dbReference type="GO" id="GO:0030246">
    <property type="term" value="F:carbohydrate binding"/>
    <property type="evidence" value="ECO:0007669"/>
    <property type="project" value="InterPro"/>
</dbReference>
<dbReference type="Pfam" id="PF16378">
    <property type="entry name" value="DUF4988"/>
    <property type="match status" value="1"/>
</dbReference>
<dbReference type="InterPro" id="IPR011071">
    <property type="entry name" value="Lyase_8-like_C"/>
</dbReference>
<dbReference type="Gene3D" id="3.20.20.80">
    <property type="entry name" value="Glycosidases"/>
    <property type="match status" value="1"/>
</dbReference>
<feature type="chain" id="PRO_5021458390" evidence="1">
    <location>
        <begin position="24"/>
        <end position="947"/>
    </location>
</feature>
<sequence length="947" mass="106308">MKINHLFSTAVLLSALSVMFTGCDDKEFTAPVLKPEAVETPVDNINANIAAVRSFVQAKETGSKVRKTTVLPDDAGFMVEFSDGNTVSLRTKVGALADFPQQPDTYTPTVAAMPDEDGVYYWTIDGEWLTSATRAGEKINVTGAKAVTPRVSINENGDWVVDALDYGKTVLRPASRGEQISAISTVDISDPENVTVYFSDDTEPLQLAAGGGSTPPDVPITGSLRRPIDADHPAWFVHIDCWNYADPEKIISLIPEDVRPYCIFNLSLSVSHDESTGRFKVSEYGYELVKSWLRSCGEHNLWAMIQPSSGGYSHFPDVETYSQFDEEKYGMYKEFFTYPNFLGFNYCEQFWGFDSTDALYSPSWLQRVAHWNELLKLTHEYGGYLTVSFCSNQWSAPINPVAMIKRNPDFARTTALYPENFIYCEKYTQSSMFYEVEAASMGVWLSGHAGNYGLRFDQCAFNEKAAAYYGIPNWEQDNTFPVALGAALTLEHITLTGQTVYDGPELIWRQDFKETGIIDVSDGYKTRSWDTFAQFRNINIDLYRKIIDGTIRLLTRDEVIARCKYAVIQDIAGGSDLDKYCLPKWFHQGIGALDHDGGREENFFYLRKTGRYPAIPVVAEFAGDMAKKFKYVRNQSEIINSWSNTSDKTRELNRVFPSEYTGDLFAGRHENTWVTYNPWNSVKSAKVPFKYNTCENVEFTLETFATTVWKEYSDRVTFYLTKYQEDGKSTRSIIKINGATSKPSVQFTPRAEATAKVSESWADGVLTLTVDHNGPVDITVNCSGNGTGRLTEYTYSTIQMPGNPQLYHGPRQHEAEVFDFKNIEYDGRVTSGYDKDVRNYTGQGYLRMGTGSNVAVRDEVSVLTEGRYAIKFRYRAESADVTNYDLYVNGEKVGSPKFTQSGGDKTVWYVNSTAAYLNAGSNVIELKANATGSCELYLDNVIVEAVE</sequence>
<dbReference type="EMBL" id="SJSA01000001">
    <property type="protein sequence ID" value="TGG39490.1"/>
    <property type="molecule type" value="Genomic_DNA"/>
</dbReference>
<evidence type="ECO:0000259" key="2">
    <source>
        <dbReference type="PROSITE" id="PS51175"/>
    </source>
</evidence>
<gene>
    <name evidence="3" type="ORF">EZ315_01765</name>
</gene>
<dbReference type="GO" id="GO:0016787">
    <property type="term" value="F:hydrolase activity"/>
    <property type="evidence" value="ECO:0007669"/>
    <property type="project" value="UniProtKB-KW"/>
</dbReference>
<dbReference type="SUPFAM" id="SSF49785">
    <property type="entry name" value="Galactose-binding domain-like"/>
    <property type="match status" value="1"/>
</dbReference>
<dbReference type="InterPro" id="IPR005084">
    <property type="entry name" value="CBM6"/>
</dbReference>
<evidence type="ECO:0000256" key="1">
    <source>
        <dbReference type="SAM" id="SignalP"/>
    </source>
</evidence>
<name>A0A4Z0V845_9BACT</name>
<feature type="domain" description="CBM6" evidence="2">
    <location>
        <begin position="811"/>
        <end position="944"/>
    </location>
</feature>
<evidence type="ECO:0000313" key="4">
    <source>
        <dbReference type="Proteomes" id="UP000297635"/>
    </source>
</evidence>